<dbReference type="Proteomes" id="UP000315295">
    <property type="component" value="Unassembled WGS sequence"/>
</dbReference>
<keyword evidence="2" id="KW-1185">Reference proteome</keyword>
<organism evidence="1 2">
    <name type="scientific">Malus baccata</name>
    <name type="common">Siberian crab apple</name>
    <name type="synonym">Pyrus baccata</name>
    <dbReference type="NCBI Taxonomy" id="106549"/>
    <lineage>
        <taxon>Eukaryota</taxon>
        <taxon>Viridiplantae</taxon>
        <taxon>Streptophyta</taxon>
        <taxon>Embryophyta</taxon>
        <taxon>Tracheophyta</taxon>
        <taxon>Spermatophyta</taxon>
        <taxon>Magnoliopsida</taxon>
        <taxon>eudicotyledons</taxon>
        <taxon>Gunneridae</taxon>
        <taxon>Pentapetalae</taxon>
        <taxon>rosids</taxon>
        <taxon>fabids</taxon>
        <taxon>Rosales</taxon>
        <taxon>Rosaceae</taxon>
        <taxon>Amygdaloideae</taxon>
        <taxon>Maleae</taxon>
        <taxon>Malus</taxon>
    </lineage>
</organism>
<gene>
    <name evidence="1" type="ORF">C1H46_035600</name>
</gene>
<name>A0A540KXQ5_MALBA</name>
<dbReference type="EMBL" id="VIEB01000887">
    <property type="protein sequence ID" value="TQD78869.1"/>
    <property type="molecule type" value="Genomic_DNA"/>
</dbReference>
<comment type="caution">
    <text evidence="1">The sequence shown here is derived from an EMBL/GenBank/DDBJ whole genome shotgun (WGS) entry which is preliminary data.</text>
</comment>
<sequence length="123" mass="13202">MTRQAGNEVSKRTIQVNKQASRFRQTIQLLTRCTMSLEWSSTQSLQQSSWCTTNGYGSGAGRRSGATVVQFIELGCNECSGWSTGNFTSAGRLQADGGGLVRKGQVDCGTMDVAAEMVVRVGL</sequence>
<reference evidence="1 2" key="1">
    <citation type="journal article" date="2019" name="G3 (Bethesda)">
        <title>Sequencing of a Wild Apple (Malus baccata) Genome Unravels the Differences Between Cultivated and Wild Apple Species Regarding Disease Resistance and Cold Tolerance.</title>
        <authorList>
            <person name="Chen X."/>
        </authorList>
    </citation>
    <scope>NUCLEOTIDE SEQUENCE [LARGE SCALE GENOMIC DNA]</scope>
    <source>
        <strain evidence="2">cv. Shandingzi</strain>
        <tissue evidence="1">Leaves</tissue>
    </source>
</reference>
<accession>A0A540KXQ5</accession>
<dbReference type="AlphaFoldDB" id="A0A540KXQ5"/>
<protein>
    <submittedName>
        <fullName evidence="1">Uncharacterized protein</fullName>
    </submittedName>
</protein>
<proteinExistence type="predicted"/>
<evidence type="ECO:0000313" key="2">
    <source>
        <dbReference type="Proteomes" id="UP000315295"/>
    </source>
</evidence>
<evidence type="ECO:0000313" key="1">
    <source>
        <dbReference type="EMBL" id="TQD78869.1"/>
    </source>
</evidence>